<protein>
    <submittedName>
        <fullName evidence="1">Uncharacterized protein</fullName>
    </submittedName>
</protein>
<name>A0A0F9PYY1_9ZZZZ</name>
<proteinExistence type="predicted"/>
<evidence type="ECO:0000313" key="1">
    <source>
        <dbReference type="EMBL" id="KKM98392.1"/>
    </source>
</evidence>
<comment type="caution">
    <text evidence="1">The sequence shown here is derived from an EMBL/GenBank/DDBJ whole genome shotgun (WGS) entry which is preliminary data.</text>
</comment>
<reference evidence="1" key="1">
    <citation type="journal article" date="2015" name="Nature">
        <title>Complex archaea that bridge the gap between prokaryotes and eukaryotes.</title>
        <authorList>
            <person name="Spang A."/>
            <person name="Saw J.H."/>
            <person name="Jorgensen S.L."/>
            <person name="Zaremba-Niedzwiedzka K."/>
            <person name="Martijn J."/>
            <person name="Lind A.E."/>
            <person name="van Eijk R."/>
            <person name="Schleper C."/>
            <person name="Guy L."/>
            <person name="Ettema T.J."/>
        </authorList>
    </citation>
    <scope>NUCLEOTIDE SEQUENCE</scope>
</reference>
<dbReference type="EMBL" id="LAZR01005625">
    <property type="protein sequence ID" value="KKM98392.1"/>
    <property type="molecule type" value="Genomic_DNA"/>
</dbReference>
<accession>A0A0F9PYY1</accession>
<organism evidence="1">
    <name type="scientific">marine sediment metagenome</name>
    <dbReference type="NCBI Taxonomy" id="412755"/>
    <lineage>
        <taxon>unclassified sequences</taxon>
        <taxon>metagenomes</taxon>
        <taxon>ecological metagenomes</taxon>
    </lineage>
</organism>
<sequence>MLWAILISAILFTSFNLYRLLTYKKRFAVKAIVKAIRPLLLNLENTGGIPPGFWEDSYVLGYFSGLANYFVMASIPGEITEKDIFNLKAYKPIAFESLSGRPAIWFEQLIDILQNNGDREYFRGLDNAQKVTSFNLPLPEIENDPDIVEARNMAKKGEPLKSLTAHLPEEVRILTLLQMKFFFDEVRNRLG</sequence>
<dbReference type="AlphaFoldDB" id="A0A0F9PYY1"/>
<gene>
    <name evidence="1" type="ORF">LCGC14_1158380</name>
</gene>